<dbReference type="EMBL" id="NMQT01000051">
    <property type="protein sequence ID" value="OXM56103.1"/>
    <property type="molecule type" value="Genomic_DNA"/>
</dbReference>
<dbReference type="Proteomes" id="UP000215223">
    <property type="component" value="Unassembled WGS sequence"/>
</dbReference>
<gene>
    <name evidence="1" type="ORF">CFP71_14830</name>
</gene>
<sequence>MTHVCRCRLYAQGDPINRTDPTGAVTSGCAKAGITSIIGLIGTTATYVTSAATAGVTAGLGVGSTAATVTAISNTVINCT</sequence>
<organism evidence="1 2">
    <name type="scientific">Amycolatopsis thailandensis</name>
    <dbReference type="NCBI Taxonomy" id="589330"/>
    <lineage>
        <taxon>Bacteria</taxon>
        <taxon>Bacillati</taxon>
        <taxon>Actinomycetota</taxon>
        <taxon>Actinomycetes</taxon>
        <taxon>Pseudonocardiales</taxon>
        <taxon>Pseudonocardiaceae</taxon>
        <taxon>Amycolatopsis</taxon>
    </lineage>
</organism>
<keyword evidence="2" id="KW-1185">Reference proteome</keyword>
<evidence type="ECO:0000313" key="2">
    <source>
        <dbReference type="Proteomes" id="UP000215223"/>
    </source>
</evidence>
<protein>
    <submittedName>
        <fullName evidence="1">Uncharacterized protein</fullName>
    </submittedName>
</protein>
<name>A0A229SAZ5_9PSEU</name>
<evidence type="ECO:0000313" key="1">
    <source>
        <dbReference type="EMBL" id="OXM56103.1"/>
    </source>
</evidence>
<comment type="caution">
    <text evidence="1">The sequence shown here is derived from an EMBL/GenBank/DDBJ whole genome shotgun (WGS) entry which is preliminary data.</text>
</comment>
<reference evidence="1 2" key="1">
    <citation type="submission" date="2017-07" db="EMBL/GenBank/DDBJ databases">
        <title>Amycolatopsis thailandensis Genome sequencing and assembly.</title>
        <authorList>
            <person name="Kaur N."/>
            <person name="Mayilraj S."/>
        </authorList>
    </citation>
    <scope>NUCLEOTIDE SEQUENCE [LARGE SCALE GENOMIC DNA]</scope>
    <source>
        <strain evidence="1 2">JCM 16380</strain>
    </source>
</reference>
<proteinExistence type="predicted"/>
<dbReference type="AlphaFoldDB" id="A0A229SAZ5"/>
<accession>A0A229SAZ5</accession>